<dbReference type="InterPro" id="IPR050275">
    <property type="entry name" value="PGM_Phosphatase"/>
</dbReference>
<dbReference type="SUPFAM" id="SSF53254">
    <property type="entry name" value="Phosphoglycerate mutase-like"/>
    <property type="match status" value="1"/>
</dbReference>
<evidence type="ECO:0000313" key="3">
    <source>
        <dbReference type="Proteomes" id="UP000011666"/>
    </source>
</evidence>
<dbReference type="STRING" id="1223545.GS4_33_01300"/>
<dbReference type="PANTHER" id="PTHR48100:SF2">
    <property type="entry name" value="CONSERVED PROTEIN"/>
    <property type="match status" value="1"/>
</dbReference>
<name>M0QPJ4_9ACTN</name>
<protein>
    <recommendedName>
        <fullName evidence="4">Phosphoglycerate mutase family protein</fullName>
    </recommendedName>
</protein>
<feature type="compositionally biased region" description="Gly residues" evidence="1">
    <location>
        <begin position="230"/>
        <end position="253"/>
    </location>
</feature>
<feature type="region of interest" description="Disordered" evidence="1">
    <location>
        <begin position="206"/>
        <end position="279"/>
    </location>
</feature>
<dbReference type="InterPro" id="IPR013078">
    <property type="entry name" value="His_Pase_superF_clade-1"/>
</dbReference>
<keyword evidence="3" id="KW-1185">Reference proteome</keyword>
<dbReference type="GO" id="GO:0016791">
    <property type="term" value="F:phosphatase activity"/>
    <property type="evidence" value="ECO:0007669"/>
    <property type="project" value="TreeGrafter"/>
</dbReference>
<proteinExistence type="predicted"/>
<dbReference type="InterPro" id="IPR022492">
    <property type="entry name" value="Phosphomutase_MSMEG4193_put"/>
</dbReference>
<dbReference type="CDD" id="cd07067">
    <property type="entry name" value="HP_PGM_like"/>
    <property type="match status" value="1"/>
</dbReference>
<dbReference type="GO" id="GO:0005737">
    <property type="term" value="C:cytoplasm"/>
    <property type="evidence" value="ECO:0007669"/>
    <property type="project" value="TreeGrafter"/>
</dbReference>
<dbReference type="InterPro" id="IPR029033">
    <property type="entry name" value="His_PPase_superfam"/>
</dbReference>
<evidence type="ECO:0008006" key="4">
    <source>
        <dbReference type="Google" id="ProtNLM"/>
    </source>
</evidence>
<dbReference type="PANTHER" id="PTHR48100">
    <property type="entry name" value="BROAD-SPECIFICITY PHOSPHATASE YOR283W-RELATED"/>
    <property type="match status" value="1"/>
</dbReference>
<evidence type="ECO:0000256" key="1">
    <source>
        <dbReference type="SAM" id="MobiDB-lite"/>
    </source>
</evidence>
<feature type="compositionally biased region" description="Low complexity" evidence="1">
    <location>
        <begin position="220"/>
        <end position="229"/>
    </location>
</feature>
<comment type="caution">
    <text evidence="2">The sequence shown here is derived from an EMBL/GenBank/DDBJ whole genome shotgun (WGS) entry which is preliminary data.</text>
</comment>
<dbReference type="eggNOG" id="COG0406">
    <property type="taxonomic scope" value="Bacteria"/>
</dbReference>
<sequence>MTVILVRHGRSTANTSGVLAGRSEGVSLDDTGRTQAAALVDRLGGCLGDIDAVVRSPLQRCAETVEPVLAALATARPDTVPELVVDDLAEVDYGDWTGRTIKELLSEPLWKTVQQHPSAAVFPNGEGLADVQARAVSAIRELDRRLGGPDGDRVWLACSHGDVIKSIIADAMGMHLDSFQRIVVEPASISVIRYTSTRPYVHTVNSTAVPSVPRPSKNSGPAGDDAVVGGATGVGPDGNGPDGNGPDGNGPDGNGADQHGADARDARAPEPAAGAVAHR</sequence>
<reference evidence="2 3" key="1">
    <citation type="submission" date="2013-01" db="EMBL/GenBank/DDBJ databases">
        <title>Whole genome shotgun sequence of Gordonia soli NBRC 108243.</title>
        <authorList>
            <person name="Isaki-Nakamura S."/>
            <person name="Hosoyama A."/>
            <person name="Tsuchikane K."/>
            <person name="Ando Y."/>
            <person name="Baba S."/>
            <person name="Ohji S."/>
            <person name="Hamada M."/>
            <person name="Tamura T."/>
            <person name="Yamazoe A."/>
            <person name="Yamazaki S."/>
            <person name="Fujita N."/>
        </authorList>
    </citation>
    <scope>NUCLEOTIDE SEQUENCE [LARGE SCALE GENOMIC DNA]</scope>
    <source>
        <strain evidence="2 3">NBRC 108243</strain>
    </source>
</reference>
<dbReference type="Gene3D" id="3.40.50.1240">
    <property type="entry name" value="Phosphoglycerate mutase-like"/>
    <property type="match status" value="1"/>
</dbReference>
<dbReference type="Pfam" id="PF00300">
    <property type="entry name" value="His_Phos_1"/>
    <property type="match status" value="1"/>
</dbReference>
<dbReference type="SMART" id="SM00855">
    <property type="entry name" value="PGAM"/>
    <property type="match status" value="1"/>
</dbReference>
<gene>
    <name evidence="2" type="ORF">GS4_33_01300</name>
</gene>
<evidence type="ECO:0000313" key="2">
    <source>
        <dbReference type="EMBL" id="GAC70314.1"/>
    </source>
</evidence>
<dbReference type="Proteomes" id="UP000011666">
    <property type="component" value="Unassembled WGS sequence"/>
</dbReference>
<organism evidence="2 3">
    <name type="scientific">Gordonia soli NBRC 108243</name>
    <dbReference type="NCBI Taxonomy" id="1223545"/>
    <lineage>
        <taxon>Bacteria</taxon>
        <taxon>Bacillati</taxon>
        <taxon>Actinomycetota</taxon>
        <taxon>Actinomycetes</taxon>
        <taxon>Mycobacteriales</taxon>
        <taxon>Gordoniaceae</taxon>
        <taxon>Gordonia</taxon>
    </lineage>
</organism>
<dbReference type="NCBIfam" id="TIGR03848">
    <property type="entry name" value="MSMEG_4193"/>
    <property type="match status" value="1"/>
</dbReference>
<accession>M0QPJ4</accession>
<dbReference type="AlphaFoldDB" id="M0QPJ4"/>
<dbReference type="EMBL" id="BANX01000033">
    <property type="protein sequence ID" value="GAC70314.1"/>
    <property type="molecule type" value="Genomic_DNA"/>
</dbReference>
<dbReference type="OrthoDB" id="4120859at2"/>
<feature type="compositionally biased region" description="Low complexity" evidence="1">
    <location>
        <begin position="269"/>
        <end position="279"/>
    </location>
</feature>
<feature type="compositionally biased region" description="Basic and acidic residues" evidence="1">
    <location>
        <begin position="259"/>
        <end position="268"/>
    </location>
</feature>
<dbReference type="RefSeq" id="WP_007624235.1">
    <property type="nucleotide sequence ID" value="NZ_BANX01000033.1"/>
</dbReference>